<sequence>MLSAALRRLSPLPVRYLAAAFSTATATATASAAADPTVFYLESTCALSPAAAARAADSIRLVSADSTAQANAVLDLLRRYGFSDAHISATVRKFPIVLVSDPTKTLQPKLDFLASVGISGPLLPKLVSLSPIVLHRSIQDHLAPFIESLREILGSDARVVTALRQMPYVIRCSPKSSLKLGLPALRDVHGVPPGDVSKIVAIQPGVILQGPDRMAEIVQAIKKFGVEPGHPTFVHMFAIISKMKTPTLERKIALYQSLGFDKDSVTFIIRRYPPSLAISEEKIKQNVGFLVEKAGLSLEEIMRYPNALVRSLESHSRRCAVLTLLRKERKPEGNHRVPVVLVTTVERFLKVYVQPYNIEIPDVVRAFNGEIPFEGFGVLQQPQPPGKTSL</sequence>
<protein>
    <submittedName>
        <fullName evidence="1">Uncharacterized protein</fullName>
    </submittedName>
</protein>
<dbReference type="Proteomes" id="UP001732700">
    <property type="component" value="Chromosome 1D"/>
</dbReference>
<name>A0ACD5U378_AVESA</name>
<evidence type="ECO:0000313" key="2">
    <source>
        <dbReference type="Proteomes" id="UP001732700"/>
    </source>
</evidence>
<reference evidence="1" key="2">
    <citation type="submission" date="2025-09" db="UniProtKB">
        <authorList>
            <consortium name="EnsemblPlants"/>
        </authorList>
    </citation>
    <scope>IDENTIFICATION</scope>
</reference>
<dbReference type="EnsemblPlants" id="AVESA.00010b.r2.1DG0173120.1">
    <property type="protein sequence ID" value="AVESA.00010b.r2.1DG0173120.1.CDS.1"/>
    <property type="gene ID" value="AVESA.00010b.r2.1DG0173120"/>
</dbReference>
<evidence type="ECO:0000313" key="1">
    <source>
        <dbReference type="EnsemblPlants" id="AVESA.00010b.r2.1DG0173120.1.CDS.1"/>
    </source>
</evidence>
<reference evidence="1" key="1">
    <citation type="submission" date="2021-05" db="EMBL/GenBank/DDBJ databases">
        <authorList>
            <person name="Scholz U."/>
            <person name="Mascher M."/>
            <person name="Fiebig A."/>
        </authorList>
    </citation>
    <scope>NUCLEOTIDE SEQUENCE [LARGE SCALE GENOMIC DNA]</scope>
</reference>
<keyword evidence="2" id="KW-1185">Reference proteome</keyword>
<proteinExistence type="predicted"/>
<accession>A0ACD5U378</accession>
<organism evidence="1 2">
    <name type="scientific">Avena sativa</name>
    <name type="common">Oat</name>
    <dbReference type="NCBI Taxonomy" id="4498"/>
    <lineage>
        <taxon>Eukaryota</taxon>
        <taxon>Viridiplantae</taxon>
        <taxon>Streptophyta</taxon>
        <taxon>Embryophyta</taxon>
        <taxon>Tracheophyta</taxon>
        <taxon>Spermatophyta</taxon>
        <taxon>Magnoliopsida</taxon>
        <taxon>Liliopsida</taxon>
        <taxon>Poales</taxon>
        <taxon>Poaceae</taxon>
        <taxon>BOP clade</taxon>
        <taxon>Pooideae</taxon>
        <taxon>Poodae</taxon>
        <taxon>Poeae</taxon>
        <taxon>Poeae Chloroplast Group 1 (Aveneae type)</taxon>
        <taxon>Aveninae</taxon>
        <taxon>Avena</taxon>
    </lineage>
</organism>